<keyword evidence="3" id="KW-0378">Hydrolase</keyword>
<feature type="domain" description="Xaa-Pro dipeptidyl-peptidase C-terminal" evidence="2">
    <location>
        <begin position="29"/>
        <end position="256"/>
    </location>
</feature>
<evidence type="ECO:0000256" key="1">
    <source>
        <dbReference type="SAM" id="MobiDB-lite"/>
    </source>
</evidence>
<reference evidence="3 4" key="1">
    <citation type="submission" date="2023-12" db="EMBL/GenBank/DDBJ databases">
        <title>Blastococcus brunescens sp. nov., an actonobacterium isolated from sandstone collected in sahara desert.</title>
        <authorList>
            <person name="Gtari M."/>
            <person name="Ghodhbane F."/>
        </authorList>
    </citation>
    <scope>NUCLEOTIDE SEQUENCE [LARGE SCALE GENOMIC DNA]</scope>
    <source>
        <strain evidence="3 4">BMG 8361</strain>
    </source>
</reference>
<dbReference type="Pfam" id="PF08530">
    <property type="entry name" value="PepX_C"/>
    <property type="match status" value="1"/>
</dbReference>
<dbReference type="SMART" id="SM00939">
    <property type="entry name" value="PepX_C"/>
    <property type="match status" value="1"/>
</dbReference>
<evidence type="ECO:0000313" key="4">
    <source>
        <dbReference type="Proteomes" id="UP001324287"/>
    </source>
</evidence>
<dbReference type="InterPro" id="IPR013736">
    <property type="entry name" value="Xaa-Pro_dipept_C"/>
</dbReference>
<organism evidence="3 4">
    <name type="scientific">Blastococcus brunescens</name>
    <dbReference type="NCBI Taxonomy" id="1564165"/>
    <lineage>
        <taxon>Bacteria</taxon>
        <taxon>Bacillati</taxon>
        <taxon>Actinomycetota</taxon>
        <taxon>Actinomycetes</taxon>
        <taxon>Geodermatophilales</taxon>
        <taxon>Geodermatophilaceae</taxon>
        <taxon>Blastococcus</taxon>
    </lineage>
</organism>
<dbReference type="GO" id="GO:0016787">
    <property type="term" value="F:hydrolase activity"/>
    <property type="evidence" value="ECO:0007669"/>
    <property type="project" value="UniProtKB-KW"/>
</dbReference>
<protein>
    <submittedName>
        <fullName evidence="3">CocE/NonD family hydrolase C-terminal non-catalytic domain-containing protein</fullName>
    </submittedName>
</protein>
<sequence length="266" mass="29691">MGLLLRARAGRAAAGVLRPLPPRQGHRHRGLAPRARGGAQRLLRRRAPHRHGLAAGGRRVPRAPPAGRRRLPRLVTRRRRGERGLRRAGQRAGPAPGHLRDRVRRAGGAGRPHHGRAARVHVRRGGHGRLRCPVQARRRGSARRIPYYAQFEDGPVAVGWQRASHRELDEERSTEYLPVLAHQRELPVRPDEVVRLDIEVLPSGTRFEAGERLLLVVQGSDVMRYPKPLTYARHEDTVNRGTHRVHTGGRYGSHLLVPVLPPGTPG</sequence>
<feature type="compositionally biased region" description="Basic residues" evidence="1">
    <location>
        <begin position="101"/>
        <end position="127"/>
    </location>
</feature>
<feature type="region of interest" description="Disordered" evidence="1">
    <location>
        <begin position="18"/>
        <end position="127"/>
    </location>
</feature>
<dbReference type="Proteomes" id="UP001324287">
    <property type="component" value="Chromosome"/>
</dbReference>
<feature type="compositionally biased region" description="Basic residues" evidence="1">
    <location>
        <begin position="67"/>
        <end position="89"/>
    </location>
</feature>
<dbReference type="Gene3D" id="2.60.120.260">
    <property type="entry name" value="Galactose-binding domain-like"/>
    <property type="match status" value="1"/>
</dbReference>
<keyword evidence="4" id="KW-1185">Reference proteome</keyword>
<feature type="compositionally biased region" description="Basic residues" evidence="1">
    <location>
        <begin position="42"/>
        <end position="52"/>
    </location>
</feature>
<dbReference type="EMBL" id="CP141261">
    <property type="protein sequence ID" value="WRL67035.1"/>
    <property type="molecule type" value="Genomic_DNA"/>
</dbReference>
<accession>A0ABZ1B8A9</accession>
<gene>
    <name evidence="3" type="ORF">U6N30_17255</name>
</gene>
<dbReference type="SUPFAM" id="SSF49785">
    <property type="entry name" value="Galactose-binding domain-like"/>
    <property type="match status" value="1"/>
</dbReference>
<evidence type="ECO:0000259" key="2">
    <source>
        <dbReference type="SMART" id="SM00939"/>
    </source>
</evidence>
<evidence type="ECO:0000313" key="3">
    <source>
        <dbReference type="EMBL" id="WRL67035.1"/>
    </source>
</evidence>
<feature type="compositionally biased region" description="Low complexity" evidence="1">
    <location>
        <begin position="32"/>
        <end position="41"/>
    </location>
</feature>
<dbReference type="InterPro" id="IPR008979">
    <property type="entry name" value="Galactose-bd-like_sf"/>
</dbReference>
<name>A0ABZ1B8A9_9ACTN</name>
<proteinExistence type="predicted"/>